<dbReference type="InterPro" id="IPR050563">
    <property type="entry name" value="4-hydroxybenzoyl-CoA_TE"/>
</dbReference>
<name>A0A0P1FFV7_THAGE</name>
<dbReference type="AlphaFoldDB" id="A0A0P1FFV7"/>
<protein>
    <submittedName>
        <fullName evidence="1">L-carnitine dehydrogenase</fullName>
        <ecNumber evidence="1">1.1.1.108</ecNumber>
    </submittedName>
</protein>
<dbReference type="Gene3D" id="3.10.129.10">
    <property type="entry name" value="Hotdog Thioesterase"/>
    <property type="match status" value="1"/>
</dbReference>
<organism evidence="1 2">
    <name type="scientific">Thalassovita gelatinovora</name>
    <name type="common">Thalassobius gelatinovorus</name>
    <dbReference type="NCBI Taxonomy" id="53501"/>
    <lineage>
        <taxon>Bacteria</taxon>
        <taxon>Pseudomonadati</taxon>
        <taxon>Pseudomonadota</taxon>
        <taxon>Alphaproteobacteria</taxon>
        <taxon>Rhodobacterales</taxon>
        <taxon>Roseobacteraceae</taxon>
        <taxon>Thalassovita</taxon>
    </lineage>
</organism>
<sequence>MKDSPFLASPMEVKPEWIDYNGHLNMAYYNVLFDTGVDQAFELIGFGADYAAQRRLTFYTAEFHVRYLRELHLGDKVRVGFQLLDSDDKRLHYCQWLYHEDGWLAATAEGLALHIDMTGPRVAPFPADIAEKVLVMRAEHDAVGRPDFVGKPIGIRHKSG</sequence>
<accession>A0A0P1FFV7</accession>
<dbReference type="PANTHER" id="PTHR31793:SF2">
    <property type="entry name" value="BLR1345 PROTEIN"/>
    <property type="match status" value="1"/>
</dbReference>
<dbReference type="RefSeq" id="WP_058263470.1">
    <property type="nucleotide sequence ID" value="NZ_CP051181.1"/>
</dbReference>
<dbReference type="SUPFAM" id="SSF54637">
    <property type="entry name" value="Thioesterase/thiol ester dehydrase-isomerase"/>
    <property type="match status" value="1"/>
</dbReference>
<keyword evidence="2" id="KW-1185">Reference proteome</keyword>
<evidence type="ECO:0000313" key="2">
    <source>
        <dbReference type="Proteomes" id="UP000051587"/>
    </source>
</evidence>
<dbReference type="CDD" id="cd00586">
    <property type="entry name" value="4HBT"/>
    <property type="match status" value="1"/>
</dbReference>
<dbReference type="EMBL" id="CYSA01000025">
    <property type="protein sequence ID" value="CUH66992.1"/>
    <property type="molecule type" value="Genomic_DNA"/>
</dbReference>
<dbReference type="Proteomes" id="UP000051587">
    <property type="component" value="Unassembled WGS sequence"/>
</dbReference>
<dbReference type="PANTHER" id="PTHR31793">
    <property type="entry name" value="4-HYDROXYBENZOYL-COA THIOESTERASE FAMILY MEMBER"/>
    <property type="match status" value="1"/>
</dbReference>
<dbReference type="STRING" id="53501.SAMN04488043_105305"/>
<dbReference type="EC" id="1.1.1.108" evidence="1"/>
<evidence type="ECO:0000313" key="1">
    <source>
        <dbReference type="EMBL" id="CUH66992.1"/>
    </source>
</evidence>
<dbReference type="GO" id="GO:0047728">
    <property type="term" value="F:carnitine 3-dehydrogenase activity"/>
    <property type="evidence" value="ECO:0007669"/>
    <property type="project" value="UniProtKB-EC"/>
</dbReference>
<keyword evidence="1" id="KW-0560">Oxidoreductase</keyword>
<dbReference type="Pfam" id="PF13279">
    <property type="entry name" value="4HBT_2"/>
    <property type="match status" value="1"/>
</dbReference>
<gene>
    <name evidence="1" type="primary">lcdH_2</name>
    <name evidence="1" type="ORF">TG4357_02767</name>
</gene>
<reference evidence="1 2" key="1">
    <citation type="submission" date="2015-09" db="EMBL/GenBank/DDBJ databases">
        <authorList>
            <consortium name="Swine Surveillance"/>
        </authorList>
    </citation>
    <scope>NUCLEOTIDE SEQUENCE [LARGE SCALE GENOMIC DNA]</scope>
    <source>
        <strain evidence="1 2">CECT 4357</strain>
    </source>
</reference>
<dbReference type="GO" id="GO:0047617">
    <property type="term" value="F:fatty acyl-CoA hydrolase activity"/>
    <property type="evidence" value="ECO:0007669"/>
    <property type="project" value="TreeGrafter"/>
</dbReference>
<proteinExistence type="predicted"/>
<dbReference type="InterPro" id="IPR029069">
    <property type="entry name" value="HotDog_dom_sf"/>
</dbReference>